<name>A0A1L3JD47_9SPHN</name>
<evidence type="ECO:0000256" key="2">
    <source>
        <dbReference type="ARBA" id="ARBA00023125"/>
    </source>
</evidence>
<dbReference type="InterPro" id="IPR009057">
    <property type="entry name" value="Homeodomain-like_sf"/>
</dbReference>
<dbReference type="EMBL" id="CP018154">
    <property type="protein sequence ID" value="APG63055.1"/>
    <property type="molecule type" value="Genomic_DNA"/>
</dbReference>
<organism evidence="6 7">
    <name type="scientific">Sphingorhabdus lutea</name>
    <dbReference type="NCBI Taxonomy" id="1913578"/>
    <lineage>
        <taxon>Bacteria</taxon>
        <taxon>Pseudomonadati</taxon>
        <taxon>Pseudomonadota</taxon>
        <taxon>Alphaproteobacteria</taxon>
        <taxon>Sphingomonadales</taxon>
        <taxon>Sphingomonadaceae</taxon>
        <taxon>Sphingorhabdus</taxon>
    </lineage>
</organism>
<dbReference type="GO" id="GO:0003700">
    <property type="term" value="F:DNA-binding transcription factor activity"/>
    <property type="evidence" value="ECO:0007669"/>
    <property type="project" value="TreeGrafter"/>
</dbReference>
<dbReference type="GO" id="GO:0000976">
    <property type="term" value="F:transcription cis-regulatory region binding"/>
    <property type="evidence" value="ECO:0007669"/>
    <property type="project" value="TreeGrafter"/>
</dbReference>
<feature type="DNA-binding region" description="H-T-H motif" evidence="4">
    <location>
        <begin position="25"/>
        <end position="44"/>
    </location>
</feature>
<dbReference type="AlphaFoldDB" id="A0A1L3JD47"/>
<feature type="domain" description="HTH tetR-type" evidence="5">
    <location>
        <begin position="2"/>
        <end position="62"/>
    </location>
</feature>
<dbReference type="PANTHER" id="PTHR30055:SF220">
    <property type="entry name" value="TETR-FAMILY REGULATORY PROTEIN"/>
    <property type="match status" value="1"/>
</dbReference>
<evidence type="ECO:0000256" key="1">
    <source>
        <dbReference type="ARBA" id="ARBA00023015"/>
    </source>
</evidence>
<proteinExistence type="predicted"/>
<evidence type="ECO:0000313" key="6">
    <source>
        <dbReference type="EMBL" id="APG63055.1"/>
    </source>
</evidence>
<dbReference type="InterPro" id="IPR036271">
    <property type="entry name" value="Tet_transcr_reg_TetR-rel_C_sf"/>
</dbReference>
<evidence type="ECO:0000256" key="4">
    <source>
        <dbReference type="PROSITE-ProRule" id="PRU00335"/>
    </source>
</evidence>
<dbReference type="OrthoDB" id="7056813at2"/>
<dbReference type="KEGG" id="sphl:LPB140_09950"/>
<dbReference type="SUPFAM" id="SSF48498">
    <property type="entry name" value="Tetracyclin repressor-like, C-terminal domain"/>
    <property type="match status" value="1"/>
</dbReference>
<dbReference type="PANTHER" id="PTHR30055">
    <property type="entry name" value="HTH-TYPE TRANSCRIPTIONAL REGULATOR RUTR"/>
    <property type="match status" value="1"/>
</dbReference>
<dbReference type="PROSITE" id="PS50977">
    <property type="entry name" value="HTH_TETR_2"/>
    <property type="match status" value="1"/>
</dbReference>
<dbReference type="STRING" id="1913578.LPB140_09950"/>
<dbReference type="InterPro" id="IPR050109">
    <property type="entry name" value="HTH-type_TetR-like_transc_reg"/>
</dbReference>
<dbReference type="InterPro" id="IPR001647">
    <property type="entry name" value="HTH_TetR"/>
</dbReference>
<keyword evidence="1" id="KW-0805">Transcription regulation</keyword>
<dbReference type="InterPro" id="IPR025996">
    <property type="entry name" value="MT1864/Rv1816-like_C"/>
</dbReference>
<keyword evidence="7" id="KW-1185">Reference proteome</keyword>
<evidence type="ECO:0000313" key="7">
    <source>
        <dbReference type="Proteomes" id="UP000242561"/>
    </source>
</evidence>
<dbReference type="Pfam" id="PF13305">
    <property type="entry name" value="TetR_C_33"/>
    <property type="match status" value="1"/>
</dbReference>
<accession>A0A1L3JD47</accession>
<dbReference type="Pfam" id="PF00440">
    <property type="entry name" value="TetR_N"/>
    <property type="match status" value="1"/>
</dbReference>
<keyword evidence="2 4" id="KW-0238">DNA-binding</keyword>
<dbReference type="Gene3D" id="1.10.357.10">
    <property type="entry name" value="Tetracycline Repressor, domain 2"/>
    <property type="match status" value="1"/>
</dbReference>
<sequence>MPSQEEKILNAASQILLEKGPAGLSLRVIAKMAGVSTMGIYSYFNGKQGLLDALYIQGFGHVYDAMEAASKMENPRQAAIAGTQGYIDMARQYQAEYRLIFGGSGADYSPGEDARKAEARAFGRLVDIAAKLLPETASLSEKQKMALKIWALVHGYVSIYLHGVNDVLQFDDWDAQILSSMSQLVDATLKI</sequence>
<dbReference type="PRINTS" id="PR00455">
    <property type="entry name" value="HTHTETR"/>
</dbReference>
<evidence type="ECO:0000259" key="5">
    <source>
        <dbReference type="PROSITE" id="PS50977"/>
    </source>
</evidence>
<evidence type="ECO:0000256" key="3">
    <source>
        <dbReference type="ARBA" id="ARBA00023163"/>
    </source>
</evidence>
<dbReference type="SUPFAM" id="SSF46689">
    <property type="entry name" value="Homeodomain-like"/>
    <property type="match status" value="1"/>
</dbReference>
<keyword evidence="3" id="KW-0804">Transcription</keyword>
<dbReference type="Proteomes" id="UP000242561">
    <property type="component" value="Chromosome"/>
</dbReference>
<protein>
    <recommendedName>
        <fullName evidence="5">HTH tetR-type domain-containing protein</fullName>
    </recommendedName>
</protein>
<gene>
    <name evidence="6" type="ORF">LPB140_09950</name>
</gene>
<reference evidence="6 7" key="1">
    <citation type="submission" date="2016-11" db="EMBL/GenBank/DDBJ databases">
        <title>Sphingorhabdus sp. LPB0140, isolated from marine environment.</title>
        <authorList>
            <person name="Kim E."/>
            <person name="Yi H."/>
        </authorList>
    </citation>
    <scope>NUCLEOTIDE SEQUENCE [LARGE SCALE GENOMIC DNA]</scope>
    <source>
        <strain evidence="6 7">LPB0140</strain>
    </source>
</reference>
<dbReference type="RefSeq" id="WP_072559707.1">
    <property type="nucleotide sequence ID" value="NZ_CP018154.1"/>
</dbReference>